<keyword evidence="3" id="KW-0547">Nucleotide-binding</keyword>
<organism evidence="7 8">
    <name type="scientific">Amnibacterium flavum</name>
    <dbReference type="NCBI Taxonomy" id="2173173"/>
    <lineage>
        <taxon>Bacteria</taxon>
        <taxon>Bacillati</taxon>
        <taxon>Actinomycetota</taxon>
        <taxon>Actinomycetes</taxon>
        <taxon>Micrococcales</taxon>
        <taxon>Microbacteriaceae</taxon>
        <taxon>Amnibacterium</taxon>
    </lineage>
</organism>
<gene>
    <name evidence="7" type="ORF">DDQ50_08965</name>
</gene>
<dbReference type="PROSITE" id="PS50893">
    <property type="entry name" value="ABC_TRANSPORTER_2"/>
    <property type="match status" value="2"/>
</dbReference>
<feature type="domain" description="ABC transporter" evidence="6">
    <location>
        <begin position="35"/>
        <end position="270"/>
    </location>
</feature>
<proteinExistence type="predicted"/>
<keyword evidence="8" id="KW-1185">Reference proteome</keyword>
<dbReference type="Gene3D" id="3.40.50.300">
    <property type="entry name" value="P-loop containing nucleotide triphosphate hydrolases"/>
    <property type="match status" value="2"/>
</dbReference>
<dbReference type="SUPFAM" id="SSF52540">
    <property type="entry name" value="P-loop containing nucleoside triphosphate hydrolases"/>
    <property type="match status" value="2"/>
</dbReference>
<dbReference type="EMBL" id="QEOP01000002">
    <property type="protein sequence ID" value="PVZ93893.1"/>
    <property type="molecule type" value="Genomic_DNA"/>
</dbReference>
<keyword evidence="4 7" id="KW-0067">ATP-binding</keyword>
<evidence type="ECO:0000256" key="4">
    <source>
        <dbReference type="ARBA" id="ARBA00022840"/>
    </source>
</evidence>
<sequence length="522" mass="55401">MAAAGHPHRQHRLRRGRRVRHLGGRSQVMTEPVVVEFLDVSKHYPGVTALDRVSFDLRAGTITGLAGENGAGKSTLIKVLSGAVIADSGEVRVGGQPLPSDPGGVIKAGVSAIYQELTDIPDMSIADNLLLGRVSSTLGVTRARAGRAAARAALARVGLGHLDVTRPVRTLTIAQRQLVEIARCLARDARVLIFDEPTSSLPEADVINLLKTIQDLRAQGLAILYISHHLAEMFEIADDIVVMRDGAVVAQRPIGEWTEPELVKAMLAKDLESAYPWTERTIGPALLQVDDLDAPGVRSATLHAGASEIVGLVGLDGAGRTELMKAIAGATRAHSGRVSVDGAATRPGHIASARALGIRYAPEDRKREGLLLAAAIRDNLILGLYNRVSRLGVLSSRRLSRFSGANIARYGVKADSGAQIVGTLSGGNQQKLILARVADGAPRVILLDDPTRGVDIGAKSSIYDEVLTLAGEGACVLLTSSDTDEVLAMSDRIYVLRGGRIVREVPRRDFDREAILTSASVG</sequence>
<dbReference type="PROSITE" id="PS00211">
    <property type="entry name" value="ABC_TRANSPORTER_1"/>
    <property type="match status" value="1"/>
</dbReference>
<dbReference type="GO" id="GO:0016887">
    <property type="term" value="F:ATP hydrolysis activity"/>
    <property type="evidence" value="ECO:0007669"/>
    <property type="project" value="InterPro"/>
</dbReference>
<evidence type="ECO:0000256" key="1">
    <source>
        <dbReference type="ARBA" id="ARBA00022448"/>
    </source>
</evidence>
<feature type="region of interest" description="Disordered" evidence="5">
    <location>
        <begin position="1"/>
        <end position="22"/>
    </location>
</feature>
<feature type="domain" description="ABC transporter" evidence="6">
    <location>
        <begin position="266"/>
        <end position="522"/>
    </location>
</feature>
<dbReference type="InterPro" id="IPR003593">
    <property type="entry name" value="AAA+_ATPase"/>
</dbReference>
<dbReference type="InterPro" id="IPR027417">
    <property type="entry name" value="P-loop_NTPase"/>
</dbReference>
<dbReference type="Pfam" id="PF00005">
    <property type="entry name" value="ABC_tran"/>
    <property type="match status" value="2"/>
</dbReference>
<evidence type="ECO:0000313" key="7">
    <source>
        <dbReference type="EMBL" id="PVZ93893.1"/>
    </source>
</evidence>
<dbReference type="PANTHER" id="PTHR43790:SF9">
    <property type="entry name" value="GALACTOFURANOSE TRANSPORTER ATP-BINDING PROTEIN YTFR"/>
    <property type="match status" value="1"/>
</dbReference>
<dbReference type="GO" id="GO:0005524">
    <property type="term" value="F:ATP binding"/>
    <property type="evidence" value="ECO:0007669"/>
    <property type="project" value="UniProtKB-KW"/>
</dbReference>
<dbReference type="InterPro" id="IPR017871">
    <property type="entry name" value="ABC_transporter-like_CS"/>
</dbReference>
<dbReference type="OrthoDB" id="39350at2"/>
<name>A0A2V1HMP9_9MICO</name>
<dbReference type="Proteomes" id="UP000244893">
    <property type="component" value="Unassembled WGS sequence"/>
</dbReference>
<reference evidence="7 8" key="1">
    <citation type="submission" date="2018-05" db="EMBL/GenBank/DDBJ databases">
        <title>Amnibacterium sp. M8JJ-5, whole genome shotgun sequence.</title>
        <authorList>
            <person name="Tuo L."/>
        </authorList>
    </citation>
    <scope>NUCLEOTIDE SEQUENCE [LARGE SCALE GENOMIC DNA]</scope>
    <source>
        <strain evidence="7 8">M8JJ-5</strain>
    </source>
</reference>
<evidence type="ECO:0000259" key="6">
    <source>
        <dbReference type="PROSITE" id="PS50893"/>
    </source>
</evidence>
<dbReference type="AlphaFoldDB" id="A0A2V1HMP9"/>
<evidence type="ECO:0000313" key="8">
    <source>
        <dbReference type="Proteomes" id="UP000244893"/>
    </source>
</evidence>
<evidence type="ECO:0000256" key="3">
    <source>
        <dbReference type="ARBA" id="ARBA00022741"/>
    </source>
</evidence>
<protein>
    <submittedName>
        <fullName evidence="7">Sugar ABC transporter ATP-binding protein</fullName>
    </submittedName>
</protein>
<dbReference type="InterPro" id="IPR050107">
    <property type="entry name" value="ABC_carbohydrate_import_ATPase"/>
</dbReference>
<dbReference type="PANTHER" id="PTHR43790">
    <property type="entry name" value="CARBOHYDRATE TRANSPORT ATP-BINDING PROTEIN MG119-RELATED"/>
    <property type="match status" value="1"/>
</dbReference>
<keyword evidence="1" id="KW-0813">Transport</keyword>
<dbReference type="InterPro" id="IPR003439">
    <property type="entry name" value="ABC_transporter-like_ATP-bd"/>
</dbReference>
<dbReference type="SMART" id="SM00382">
    <property type="entry name" value="AAA"/>
    <property type="match status" value="2"/>
</dbReference>
<keyword evidence="2" id="KW-0677">Repeat</keyword>
<dbReference type="CDD" id="cd03216">
    <property type="entry name" value="ABC_Carb_Monos_I"/>
    <property type="match status" value="1"/>
</dbReference>
<evidence type="ECO:0000256" key="5">
    <source>
        <dbReference type="SAM" id="MobiDB-lite"/>
    </source>
</evidence>
<accession>A0A2V1HMP9</accession>
<dbReference type="CDD" id="cd03215">
    <property type="entry name" value="ABC_Carb_Monos_II"/>
    <property type="match status" value="1"/>
</dbReference>
<comment type="caution">
    <text evidence="7">The sequence shown here is derived from an EMBL/GenBank/DDBJ whole genome shotgun (WGS) entry which is preliminary data.</text>
</comment>
<evidence type="ECO:0000256" key="2">
    <source>
        <dbReference type="ARBA" id="ARBA00022737"/>
    </source>
</evidence>